<dbReference type="Gene3D" id="3.40.50.300">
    <property type="entry name" value="P-loop containing nucleotide triphosphate hydrolases"/>
    <property type="match status" value="1"/>
</dbReference>
<evidence type="ECO:0000256" key="4">
    <source>
        <dbReference type="ARBA" id="ARBA00022692"/>
    </source>
</evidence>
<evidence type="ECO:0000313" key="12">
    <source>
        <dbReference type="Ensembl" id="ENSCSAVP00000018012.1"/>
    </source>
</evidence>
<dbReference type="GO" id="GO:0034067">
    <property type="term" value="P:protein localization to Golgi apparatus"/>
    <property type="evidence" value="ECO:0007669"/>
    <property type="project" value="TreeGrafter"/>
</dbReference>
<dbReference type="SUPFAM" id="SSF52540">
    <property type="entry name" value="P-loop containing nucleoside triphosphate hydrolases"/>
    <property type="match status" value="1"/>
</dbReference>
<feature type="transmembrane region" description="Helical" evidence="11">
    <location>
        <begin position="28"/>
        <end position="49"/>
    </location>
</feature>
<dbReference type="GO" id="GO:0006886">
    <property type="term" value="P:intracellular protein transport"/>
    <property type="evidence" value="ECO:0007669"/>
    <property type="project" value="TreeGrafter"/>
</dbReference>
<keyword evidence="7 11" id="KW-1133">Transmembrane helix</keyword>
<evidence type="ECO:0000256" key="5">
    <source>
        <dbReference type="ARBA" id="ARBA00022741"/>
    </source>
</evidence>
<dbReference type="OMA" id="MNGVKVT"/>
<evidence type="ECO:0000256" key="8">
    <source>
        <dbReference type="ARBA" id="ARBA00023134"/>
    </source>
</evidence>
<proteinExistence type="inferred from homology"/>
<reference evidence="12" key="2">
    <citation type="submission" date="2025-08" db="UniProtKB">
        <authorList>
            <consortium name="Ensembl"/>
        </authorList>
    </citation>
    <scope>IDENTIFICATION</scope>
</reference>
<name>H2ZK96_CIOSA</name>
<dbReference type="GO" id="GO:0005794">
    <property type="term" value="C:Golgi apparatus"/>
    <property type="evidence" value="ECO:0007669"/>
    <property type="project" value="TreeGrafter"/>
</dbReference>
<dbReference type="STRING" id="51511.ENSCSAVP00000018012"/>
<dbReference type="AlphaFoldDB" id="H2ZK96"/>
<evidence type="ECO:0000256" key="6">
    <source>
        <dbReference type="ARBA" id="ARBA00022824"/>
    </source>
</evidence>
<dbReference type="InterPro" id="IPR024156">
    <property type="entry name" value="Small_GTPase_ARF"/>
</dbReference>
<organism evidence="12 13">
    <name type="scientific">Ciona savignyi</name>
    <name type="common">Pacific transparent sea squirt</name>
    <dbReference type="NCBI Taxonomy" id="51511"/>
    <lineage>
        <taxon>Eukaryota</taxon>
        <taxon>Metazoa</taxon>
        <taxon>Chordata</taxon>
        <taxon>Tunicata</taxon>
        <taxon>Ascidiacea</taxon>
        <taxon>Phlebobranchia</taxon>
        <taxon>Cionidae</taxon>
        <taxon>Ciona</taxon>
    </lineage>
</organism>
<evidence type="ECO:0000256" key="9">
    <source>
        <dbReference type="ARBA" id="ARBA00023136"/>
    </source>
</evidence>
<reference evidence="12" key="3">
    <citation type="submission" date="2025-09" db="UniProtKB">
        <authorList>
            <consortium name="Ensembl"/>
        </authorList>
    </citation>
    <scope>IDENTIFICATION</scope>
</reference>
<dbReference type="InterPro" id="IPR019009">
    <property type="entry name" value="SRP_receptor_beta_su"/>
</dbReference>
<keyword evidence="9 11" id="KW-0472">Membrane</keyword>
<evidence type="ECO:0000313" key="13">
    <source>
        <dbReference type="Proteomes" id="UP000007875"/>
    </source>
</evidence>
<dbReference type="CDD" id="cd04105">
    <property type="entry name" value="SR_beta"/>
    <property type="match status" value="1"/>
</dbReference>
<dbReference type="GO" id="GO:0005525">
    <property type="term" value="F:GTP binding"/>
    <property type="evidence" value="ECO:0007669"/>
    <property type="project" value="UniProtKB-KW"/>
</dbReference>
<dbReference type="Ensembl" id="ENSCSAVT00000018209.1">
    <property type="protein sequence ID" value="ENSCSAVP00000018012.1"/>
    <property type="gene ID" value="ENSCSAVG00000010609.1"/>
</dbReference>
<evidence type="ECO:0000256" key="2">
    <source>
        <dbReference type="ARBA" id="ARBA00005619"/>
    </source>
</evidence>
<dbReference type="GO" id="GO:0005789">
    <property type="term" value="C:endoplasmic reticulum membrane"/>
    <property type="evidence" value="ECO:0007669"/>
    <property type="project" value="UniProtKB-SubCell"/>
</dbReference>
<evidence type="ECO:0000256" key="7">
    <source>
        <dbReference type="ARBA" id="ARBA00022989"/>
    </source>
</evidence>
<evidence type="ECO:0000256" key="1">
    <source>
        <dbReference type="ARBA" id="ARBA00004389"/>
    </source>
</evidence>
<dbReference type="Proteomes" id="UP000007875">
    <property type="component" value="Unassembled WGS sequence"/>
</dbReference>
<dbReference type="PANTHER" id="PTHR45909">
    <property type="entry name" value="ADP-RIBOSYLATION FACTOR-RELATED PROTEIN 1"/>
    <property type="match status" value="1"/>
</dbReference>
<evidence type="ECO:0000256" key="11">
    <source>
        <dbReference type="SAM" id="Phobius"/>
    </source>
</evidence>
<accession>H2ZK96</accession>
<dbReference type="GeneTree" id="ENSGT00940000167928"/>
<comment type="subcellular location">
    <subcellularLocation>
        <location evidence="1">Endoplasmic reticulum membrane</location>
        <topology evidence="1">Single-pass membrane protein</topology>
    </subcellularLocation>
</comment>
<dbReference type="InterPro" id="IPR027417">
    <property type="entry name" value="P-loop_NTPase"/>
</dbReference>
<keyword evidence="13" id="KW-1185">Reference proteome</keyword>
<keyword evidence="8" id="KW-0342">GTP-binding</keyword>
<protein>
    <recommendedName>
        <fullName evidence="3">Signal recognition particle receptor subunit beta</fullName>
    </recommendedName>
</protein>
<reference evidence="13" key="1">
    <citation type="submission" date="2003-08" db="EMBL/GenBank/DDBJ databases">
        <authorList>
            <person name="Birren B."/>
            <person name="Nusbaum C."/>
            <person name="Abebe A."/>
            <person name="Abouelleil A."/>
            <person name="Adekoya E."/>
            <person name="Ait-zahra M."/>
            <person name="Allen N."/>
            <person name="Allen T."/>
            <person name="An P."/>
            <person name="Anderson M."/>
            <person name="Anderson S."/>
            <person name="Arachchi H."/>
            <person name="Armbruster J."/>
            <person name="Bachantsang P."/>
            <person name="Baldwin J."/>
            <person name="Barry A."/>
            <person name="Bayul T."/>
            <person name="Blitshsteyn B."/>
            <person name="Bloom T."/>
            <person name="Blye J."/>
            <person name="Boguslavskiy L."/>
            <person name="Borowsky M."/>
            <person name="Boukhgalter B."/>
            <person name="Brunache A."/>
            <person name="Butler J."/>
            <person name="Calixte N."/>
            <person name="Calvo S."/>
            <person name="Camarata J."/>
            <person name="Campo K."/>
            <person name="Chang J."/>
            <person name="Cheshatsang Y."/>
            <person name="Citroen M."/>
            <person name="Collymore A."/>
            <person name="Considine T."/>
            <person name="Cook A."/>
            <person name="Cooke P."/>
            <person name="Corum B."/>
            <person name="Cuomo C."/>
            <person name="David R."/>
            <person name="Dawoe T."/>
            <person name="Degray S."/>
            <person name="Dodge S."/>
            <person name="Dooley K."/>
            <person name="Dorje P."/>
            <person name="Dorjee K."/>
            <person name="Dorris L."/>
            <person name="Duffey N."/>
            <person name="Dupes A."/>
            <person name="Elkins T."/>
            <person name="Engels R."/>
            <person name="Erickson J."/>
            <person name="Farina A."/>
            <person name="Faro S."/>
            <person name="Ferreira P."/>
            <person name="Fischer H."/>
            <person name="Fitzgerald M."/>
            <person name="Foley K."/>
            <person name="Gage D."/>
            <person name="Galagan J."/>
            <person name="Gearin G."/>
            <person name="Gnerre S."/>
            <person name="Gnirke A."/>
            <person name="Goyette A."/>
            <person name="Graham J."/>
            <person name="Grandbois E."/>
            <person name="Gyaltsen K."/>
            <person name="Hafez N."/>
            <person name="Hagopian D."/>
            <person name="Hagos B."/>
            <person name="Hall J."/>
            <person name="Hatcher B."/>
            <person name="Heller A."/>
            <person name="Higgins H."/>
            <person name="Honan T."/>
            <person name="Horn A."/>
            <person name="Houde N."/>
            <person name="Hughes L."/>
            <person name="Hulme W."/>
            <person name="Husby E."/>
            <person name="Iliev I."/>
            <person name="Jaffe D."/>
            <person name="Jones C."/>
            <person name="Kamal M."/>
            <person name="Kamat A."/>
            <person name="Kamvysselis M."/>
            <person name="Karlsson E."/>
            <person name="Kells C."/>
            <person name="Kieu A."/>
            <person name="Kisner P."/>
            <person name="Kodira C."/>
            <person name="Kulbokas E."/>
            <person name="Labutti K."/>
            <person name="Lama D."/>
            <person name="Landers T."/>
            <person name="Leger J."/>
            <person name="Levine S."/>
            <person name="Lewis D."/>
            <person name="Lewis T."/>
            <person name="Lindblad-toh K."/>
            <person name="Liu X."/>
            <person name="Lokyitsang T."/>
            <person name="Lokyitsang Y."/>
            <person name="Lucien O."/>
            <person name="Lui A."/>
            <person name="Ma L.J."/>
            <person name="Mabbitt R."/>
            <person name="Macdonald J."/>
            <person name="Maclean C."/>
            <person name="Major J."/>
            <person name="Manning J."/>
            <person name="Marabella R."/>
            <person name="Maru K."/>
            <person name="Matthews C."/>
            <person name="Mauceli E."/>
            <person name="Mccarthy M."/>
            <person name="Mcdonough S."/>
            <person name="Mcghee T."/>
            <person name="Meldrim J."/>
            <person name="Meneus L."/>
            <person name="Mesirov J."/>
            <person name="Mihalev A."/>
            <person name="Mihova T."/>
            <person name="Mikkelsen T."/>
            <person name="Mlenga V."/>
            <person name="Moru K."/>
            <person name="Mozes J."/>
            <person name="Mulrain L."/>
            <person name="Munson G."/>
            <person name="Naylor J."/>
            <person name="Newes C."/>
            <person name="Nguyen C."/>
            <person name="Nguyen N."/>
            <person name="Nguyen T."/>
            <person name="Nicol R."/>
            <person name="Nielsen C."/>
            <person name="Nizzari M."/>
            <person name="Norbu C."/>
            <person name="Norbu N."/>
            <person name="O'donnell P."/>
            <person name="Okoawo O."/>
            <person name="O'leary S."/>
            <person name="Omotosho B."/>
            <person name="O'neill K."/>
            <person name="Osman S."/>
            <person name="Parker S."/>
            <person name="Perrin D."/>
            <person name="Phunkhang P."/>
            <person name="Piqani B."/>
            <person name="Purcell S."/>
            <person name="Rachupka T."/>
            <person name="Ramasamy U."/>
            <person name="Rameau R."/>
            <person name="Ray V."/>
            <person name="Raymond C."/>
            <person name="Retta R."/>
            <person name="Richardson S."/>
            <person name="Rise C."/>
            <person name="Rodriguez J."/>
            <person name="Rogers J."/>
            <person name="Rogov P."/>
            <person name="Rutman M."/>
            <person name="Schupbach R."/>
            <person name="Seaman C."/>
            <person name="Settipalli S."/>
            <person name="Sharpe T."/>
            <person name="Sheridan J."/>
            <person name="Sherpa N."/>
            <person name="Shi J."/>
            <person name="Smirnov S."/>
            <person name="Smith C."/>
            <person name="Sougnez C."/>
            <person name="Spencer B."/>
            <person name="Stalker J."/>
            <person name="Stange-thomann N."/>
            <person name="Stavropoulos S."/>
            <person name="Stetson K."/>
            <person name="Stone C."/>
            <person name="Stone S."/>
            <person name="Stubbs M."/>
            <person name="Talamas J."/>
            <person name="Tchuinga P."/>
            <person name="Tenzing P."/>
            <person name="Tesfaye S."/>
            <person name="Theodore J."/>
            <person name="Thoulutsang Y."/>
            <person name="Topham K."/>
            <person name="Towey S."/>
            <person name="Tsamla T."/>
            <person name="Tsomo N."/>
            <person name="Vallee D."/>
            <person name="Vassiliev H."/>
            <person name="Venkataraman V."/>
            <person name="Vinson J."/>
            <person name="Vo A."/>
            <person name="Wade C."/>
            <person name="Wang S."/>
            <person name="Wangchuk T."/>
            <person name="Wangdi T."/>
            <person name="Whittaker C."/>
            <person name="Wilkinson J."/>
            <person name="Wu Y."/>
            <person name="Wyman D."/>
            <person name="Yadav S."/>
            <person name="Yang S."/>
            <person name="Yang X."/>
            <person name="Yeager S."/>
            <person name="Yee E."/>
            <person name="Young G."/>
            <person name="Zainoun J."/>
            <person name="Zembeck L."/>
            <person name="Zimmer A."/>
            <person name="Zody M."/>
            <person name="Lander E."/>
        </authorList>
    </citation>
    <scope>NUCLEOTIDE SEQUENCE [LARGE SCALE GENOMIC DNA]</scope>
</reference>
<keyword evidence="6" id="KW-0256">Endoplasmic reticulum</keyword>
<dbReference type="GO" id="GO:0043001">
    <property type="term" value="P:Golgi to plasma membrane protein transport"/>
    <property type="evidence" value="ECO:0007669"/>
    <property type="project" value="TreeGrafter"/>
</dbReference>
<comment type="similarity">
    <text evidence="2">Belongs to the SRP receptor beta subunit family.</text>
</comment>
<dbReference type="eggNOG" id="KOG0090">
    <property type="taxonomic scope" value="Eukaryota"/>
</dbReference>
<keyword evidence="10" id="KW-0675">Receptor</keyword>
<evidence type="ECO:0000256" key="10">
    <source>
        <dbReference type="ARBA" id="ARBA00023170"/>
    </source>
</evidence>
<dbReference type="Pfam" id="PF09439">
    <property type="entry name" value="SRPRB"/>
    <property type="match status" value="1"/>
</dbReference>
<dbReference type="InParanoid" id="H2ZK96"/>
<evidence type="ECO:0000256" key="3">
    <source>
        <dbReference type="ARBA" id="ARBA00020256"/>
    </source>
</evidence>
<dbReference type="PANTHER" id="PTHR45909:SF1">
    <property type="entry name" value="ADP-RIBOSYLATION FACTOR-RELATED PROTEIN 1"/>
    <property type="match status" value="1"/>
</dbReference>
<dbReference type="SMART" id="SM00177">
    <property type="entry name" value="ARF"/>
    <property type="match status" value="1"/>
</dbReference>
<dbReference type="FunCoup" id="H2ZK96">
    <property type="interactions" value="418"/>
</dbReference>
<keyword evidence="5" id="KW-0547">Nucleotide-binding</keyword>
<sequence>MDRSCCEIRLEMQSSISFYKSMLDSYGISQNLIGIIGSLILVILTTVIWKLTFGRSAHRTGILLAGLSDAGKTILFTQLTAGVAKETHTSLKENEAQYLVANNQNKTALTVVDLPGHDAIRLQYLEKYKDNARGIVFVIDSGTFQKSVKDVAEFLFHILTDKQLNKIAPSVCIACNKQDLLNSKTKTVIFNQLEKELNTVRKTQSAALSSTAGGTEDSVFLGRKGEDFQFSHLSKFKIEFLECNAKCSAVDEDVNLNELKSWISSLV</sequence>
<dbReference type="HOGENOM" id="CLU_046625_2_0_1"/>
<dbReference type="GO" id="GO:0003924">
    <property type="term" value="F:GTPase activity"/>
    <property type="evidence" value="ECO:0007669"/>
    <property type="project" value="TreeGrafter"/>
</dbReference>
<keyword evidence="4 11" id="KW-0812">Transmembrane</keyword>